<dbReference type="Proteomes" id="UP001634393">
    <property type="component" value="Unassembled WGS sequence"/>
</dbReference>
<keyword evidence="2" id="KW-1185">Reference proteome</keyword>
<name>A0ABD3SIV0_9LAMI</name>
<comment type="caution">
    <text evidence="1">The sequence shown here is derived from an EMBL/GenBank/DDBJ whole genome shotgun (WGS) entry which is preliminary data.</text>
</comment>
<organism evidence="1 2">
    <name type="scientific">Penstemon smallii</name>
    <dbReference type="NCBI Taxonomy" id="265156"/>
    <lineage>
        <taxon>Eukaryota</taxon>
        <taxon>Viridiplantae</taxon>
        <taxon>Streptophyta</taxon>
        <taxon>Embryophyta</taxon>
        <taxon>Tracheophyta</taxon>
        <taxon>Spermatophyta</taxon>
        <taxon>Magnoliopsida</taxon>
        <taxon>eudicotyledons</taxon>
        <taxon>Gunneridae</taxon>
        <taxon>Pentapetalae</taxon>
        <taxon>asterids</taxon>
        <taxon>lamiids</taxon>
        <taxon>Lamiales</taxon>
        <taxon>Plantaginaceae</taxon>
        <taxon>Cheloneae</taxon>
        <taxon>Penstemon</taxon>
    </lineage>
</organism>
<dbReference type="EMBL" id="JBJXBP010000006">
    <property type="protein sequence ID" value="KAL3824494.1"/>
    <property type="molecule type" value="Genomic_DNA"/>
</dbReference>
<accession>A0ABD3SIV0</accession>
<evidence type="ECO:0000313" key="1">
    <source>
        <dbReference type="EMBL" id="KAL3824494.1"/>
    </source>
</evidence>
<reference evidence="1 2" key="1">
    <citation type="submission" date="2024-12" db="EMBL/GenBank/DDBJ databases">
        <title>The unique morphological basis and parallel evolutionary history of personate flowers in Penstemon.</title>
        <authorList>
            <person name="Depatie T.H."/>
            <person name="Wessinger C.A."/>
        </authorList>
    </citation>
    <scope>NUCLEOTIDE SEQUENCE [LARGE SCALE GENOMIC DNA]</scope>
    <source>
        <strain evidence="1">WTNN_2</strain>
        <tissue evidence="1">Leaf</tissue>
    </source>
</reference>
<protein>
    <submittedName>
        <fullName evidence="1">Uncharacterized protein</fullName>
    </submittedName>
</protein>
<dbReference type="AlphaFoldDB" id="A0ABD3SIV0"/>
<gene>
    <name evidence="1" type="ORF">ACJIZ3_020523</name>
</gene>
<evidence type="ECO:0000313" key="2">
    <source>
        <dbReference type="Proteomes" id="UP001634393"/>
    </source>
</evidence>
<proteinExistence type="predicted"/>
<sequence length="59" mass="7234">MLHKKFDRYKWDHLNCWFQSIPLIASFNQQNEDIIPGHQINHKSMVQRKQKQEIRDTNV</sequence>